<dbReference type="AlphaFoldDB" id="A0A1B6DIJ4"/>
<feature type="region of interest" description="Disordered" evidence="1">
    <location>
        <begin position="31"/>
        <end position="159"/>
    </location>
</feature>
<feature type="compositionally biased region" description="Basic and acidic residues" evidence="1">
    <location>
        <begin position="243"/>
        <end position="252"/>
    </location>
</feature>
<dbReference type="EMBL" id="GEDC01011840">
    <property type="protein sequence ID" value="JAS25458.1"/>
    <property type="molecule type" value="Transcribed_RNA"/>
</dbReference>
<feature type="compositionally biased region" description="Polar residues" evidence="1">
    <location>
        <begin position="268"/>
        <end position="278"/>
    </location>
</feature>
<feature type="compositionally biased region" description="Polar residues" evidence="1">
    <location>
        <begin position="71"/>
        <end position="81"/>
    </location>
</feature>
<feature type="compositionally biased region" description="Polar residues" evidence="1">
    <location>
        <begin position="207"/>
        <end position="230"/>
    </location>
</feature>
<evidence type="ECO:0000256" key="1">
    <source>
        <dbReference type="SAM" id="MobiDB-lite"/>
    </source>
</evidence>
<organism evidence="2">
    <name type="scientific">Clastoptera arizonana</name>
    <name type="common">Arizona spittle bug</name>
    <dbReference type="NCBI Taxonomy" id="38151"/>
    <lineage>
        <taxon>Eukaryota</taxon>
        <taxon>Metazoa</taxon>
        <taxon>Ecdysozoa</taxon>
        <taxon>Arthropoda</taxon>
        <taxon>Hexapoda</taxon>
        <taxon>Insecta</taxon>
        <taxon>Pterygota</taxon>
        <taxon>Neoptera</taxon>
        <taxon>Paraneoptera</taxon>
        <taxon>Hemiptera</taxon>
        <taxon>Auchenorrhyncha</taxon>
        <taxon>Cercopoidea</taxon>
        <taxon>Clastopteridae</taxon>
        <taxon>Clastoptera</taxon>
    </lineage>
</organism>
<sequence>VGNNTFCPNPCNPTTCDFWPHCAHRDGIYTTTKTSTPSVSPVPPSTLRLSHSYPNNANNKDRKVKKENGRNGYQSTRSSPASLERVNEHDVSPNRHYAMRGNLNVPSPTGEEWRNVGPQCRQHSHIPLREKPQQTPTGLRVGLSDTSSSTGSSMDVVEPDRYVREDGVYRGGVLVSSALSPDLKVSPIEVNSVIVNAGSSASSTSSDIWLTTSDRTMTKSPRTQKSSGASTPMEDAIALSKSPVKESDEDLSRPGSAPAQHESRRVLDTQQRSLSLPKSFQAGREPVHPRQSGLFPWSR</sequence>
<feature type="compositionally biased region" description="Polar residues" evidence="1">
    <location>
        <begin position="47"/>
        <end position="58"/>
    </location>
</feature>
<feature type="non-terminal residue" evidence="2">
    <location>
        <position position="299"/>
    </location>
</feature>
<gene>
    <name evidence="2" type="ORF">g.42842</name>
</gene>
<proteinExistence type="predicted"/>
<accession>A0A1B6DIJ4</accession>
<feature type="compositionally biased region" description="Basic and acidic residues" evidence="1">
    <location>
        <begin position="59"/>
        <end position="69"/>
    </location>
</feature>
<feature type="non-terminal residue" evidence="2">
    <location>
        <position position="1"/>
    </location>
</feature>
<evidence type="ECO:0000313" key="2">
    <source>
        <dbReference type="EMBL" id="JAS25458.1"/>
    </source>
</evidence>
<name>A0A1B6DIJ4_9HEMI</name>
<feature type="region of interest" description="Disordered" evidence="1">
    <location>
        <begin position="199"/>
        <end position="299"/>
    </location>
</feature>
<reference evidence="2" key="1">
    <citation type="submission" date="2015-12" db="EMBL/GenBank/DDBJ databases">
        <title>De novo transcriptome assembly of four potential Pierce s Disease insect vectors from Arizona vineyards.</title>
        <authorList>
            <person name="Tassone E.E."/>
        </authorList>
    </citation>
    <scope>NUCLEOTIDE SEQUENCE</scope>
</reference>
<feature type="compositionally biased region" description="Low complexity" evidence="1">
    <location>
        <begin position="144"/>
        <end position="153"/>
    </location>
</feature>
<protein>
    <submittedName>
        <fullName evidence="2">Uncharacterized protein</fullName>
    </submittedName>
</protein>